<dbReference type="EMBL" id="DVNG01000083">
    <property type="protein sequence ID" value="HIU50451.1"/>
    <property type="molecule type" value="Genomic_DNA"/>
</dbReference>
<sequence>MPDESGGNNSQSKKGTGFFDKFFKNKNHEEMQQEAEDEILSLVEEGNEKGVIKSSTKDIIENIFDFDDLSVGEIMTHRTDMVAISDDASLSDVVNTAISTGYSRIPVYHEDMDKITGVLYVKDLLRYVLGDVPKDFKLSNVTREVLYVPKTKKCSLLFAEMTKKKMQFAIVVDEYGGTDGLITLEDLIEEILGNIQDEFDHEKEEIKELSANKFTADGSLPLDEVEDLTGTSLKNIETDSETIAGLILDKIGRIPKEGEHPSIIVNDLMITVDKIEDRRISSVIIEKRD</sequence>
<dbReference type="AlphaFoldDB" id="A0A9D1S841"/>
<dbReference type="CDD" id="cd04590">
    <property type="entry name" value="CBS_pair_CorC_HlyC_assoc"/>
    <property type="match status" value="1"/>
</dbReference>
<evidence type="ECO:0000256" key="2">
    <source>
        <dbReference type="ARBA" id="ARBA00006337"/>
    </source>
</evidence>
<comment type="caution">
    <text evidence="8">The sequence shown here is derived from an EMBL/GenBank/DDBJ whole genome shotgun (WGS) entry which is preliminary data.</text>
</comment>
<name>A0A9D1S841_9FIRM</name>
<proteinExistence type="inferred from homology"/>
<feature type="domain" description="CBS" evidence="7">
    <location>
        <begin position="75"/>
        <end position="136"/>
    </location>
</feature>
<evidence type="ECO:0000256" key="1">
    <source>
        <dbReference type="ARBA" id="ARBA00004651"/>
    </source>
</evidence>
<dbReference type="Pfam" id="PF00571">
    <property type="entry name" value="CBS"/>
    <property type="match status" value="2"/>
</dbReference>
<dbReference type="GO" id="GO:0005886">
    <property type="term" value="C:plasma membrane"/>
    <property type="evidence" value="ECO:0007669"/>
    <property type="project" value="UniProtKB-SubCell"/>
</dbReference>
<dbReference type="InterPro" id="IPR000644">
    <property type="entry name" value="CBS_dom"/>
</dbReference>
<dbReference type="PANTHER" id="PTHR22777">
    <property type="entry name" value="HEMOLYSIN-RELATED"/>
    <property type="match status" value="1"/>
</dbReference>
<dbReference type="InterPro" id="IPR036318">
    <property type="entry name" value="FAD-bd_PCMH-like_sf"/>
</dbReference>
<dbReference type="Proteomes" id="UP000824118">
    <property type="component" value="Unassembled WGS sequence"/>
</dbReference>
<dbReference type="InterPro" id="IPR005170">
    <property type="entry name" value="Transptr-assoc_dom"/>
</dbReference>
<accession>A0A9D1S841</accession>
<protein>
    <submittedName>
        <fullName evidence="8">HlyC/CorC family transporter</fullName>
    </submittedName>
</protein>
<evidence type="ECO:0000256" key="3">
    <source>
        <dbReference type="ARBA" id="ARBA00022475"/>
    </source>
</evidence>
<evidence type="ECO:0000313" key="9">
    <source>
        <dbReference type="Proteomes" id="UP000824118"/>
    </source>
</evidence>
<dbReference type="Pfam" id="PF03471">
    <property type="entry name" value="CorC_HlyC"/>
    <property type="match status" value="1"/>
</dbReference>
<evidence type="ECO:0000256" key="5">
    <source>
        <dbReference type="ARBA" id="ARBA00023122"/>
    </source>
</evidence>
<dbReference type="Gene3D" id="3.30.465.10">
    <property type="match status" value="1"/>
</dbReference>
<comment type="subcellular location">
    <subcellularLocation>
        <location evidence="1">Cell membrane</location>
        <topology evidence="1">Multi-pass membrane protein</topology>
    </subcellularLocation>
</comment>
<dbReference type="PROSITE" id="PS51371">
    <property type="entry name" value="CBS"/>
    <property type="match status" value="2"/>
</dbReference>
<dbReference type="InterPro" id="IPR016169">
    <property type="entry name" value="FAD-bd_PCMH_sub2"/>
</dbReference>
<evidence type="ECO:0000256" key="4">
    <source>
        <dbReference type="ARBA" id="ARBA00022737"/>
    </source>
</evidence>
<keyword evidence="3" id="KW-1003">Cell membrane</keyword>
<dbReference type="SMART" id="SM00116">
    <property type="entry name" value="CBS"/>
    <property type="match status" value="2"/>
</dbReference>
<evidence type="ECO:0000259" key="7">
    <source>
        <dbReference type="PROSITE" id="PS51371"/>
    </source>
</evidence>
<comment type="similarity">
    <text evidence="2">Belongs to the UPF0053 family.</text>
</comment>
<reference evidence="8" key="1">
    <citation type="submission" date="2020-10" db="EMBL/GenBank/DDBJ databases">
        <authorList>
            <person name="Gilroy R."/>
        </authorList>
    </citation>
    <scope>NUCLEOTIDE SEQUENCE</scope>
    <source>
        <strain evidence="8">ChiGjej1B1-1684</strain>
    </source>
</reference>
<feature type="domain" description="CBS" evidence="7">
    <location>
        <begin position="141"/>
        <end position="198"/>
    </location>
</feature>
<keyword evidence="5 6" id="KW-0129">CBS domain</keyword>
<organism evidence="8 9">
    <name type="scientific">Candidatus Limousia pullorum</name>
    <dbReference type="NCBI Taxonomy" id="2840860"/>
    <lineage>
        <taxon>Bacteria</taxon>
        <taxon>Bacillati</taxon>
        <taxon>Bacillota</taxon>
        <taxon>Clostridia</taxon>
        <taxon>Eubacteriales</taxon>
        <taxon>Oscillospiraceae</taxon>
        <taxon>Oscillospiraceae incertae sedis</taxon>
        <taxon>Candidatus Limousia</taxon>
    </lineage>
</organism>
<dbReference type="SUPFAM" id="SSF56176">
    <property type="entry name" value="FAD-binding/transporter-associated domain-like"/>
    <property type="match status" value="1"/>
</dbReference>
<dbReference type="Gene3D" id="3.10.580.10">
    <property type="entry name" value="CBS-domain"/>
    <property type="match status" value="1"/>
</dbReference>
<dbReference type="SMART" id="SM01091">
    <property type="entry name" value="CorC_HlyC"/>
    <property type="match status" value="1"/>
</dbReference>
<evidence type="ECO:0000313" key="8">
    <source>
        <dbReference type="EMBL" id="HIU50451.1"/>
    </source>
</evidence>
<keyword evidence="4" id="KW-0677">Repeat</keyword>
<dbReference type="GO" id="GO:0050660">
    <property type="term" value="F:flavin adenine dinucleotide binding"/>
    <property type="evidence" value="ECO:0007669"/>
    <property type="project" value="InterPro"/>
</dbReference>
<dbReference type="PANTHER" id="PTHR22777:SF32">
    <property type="entry name" value="UPF0053 INNER MEMBRANE PROTEIN YFJD"/>
    <property type="match status" value="1"/>
</dbReference>
<keyword evidence="3" id="KW-0472">Membrane</keyword>
<dbReference type="SUPFAM" id="SSF54631">
    <property type="entry name" value="CBS-domain pair"/>
    <property type="match status" value="1"/>
</dbReference>
<dbReference type="InterPro" id="IPR044751">
    <property type="entry name" value="Ion_transp-like_CBS"/>
</dbReference>
<evidence type="ECO:0000256" key="6">
    <source>
        <dbReference type="PROSITE-ProRule" id="PRU00703"/>
    </source>
</evidence>
<dbReference type="InterPro" id="IPR046342">
    <property type="entry name" value="CBS_dom_sf"/>
</dbReference>
<reference evidence="8" key="2">
    <citation type="journal article" date="2021" name="PeerJ">
        <title>Extensive microbial diversity within the chicken gut microbiome revealed by metagenomics and culture.</title>
        <authorList>
            <person name="Gilroy R."/>
            <person name="Ravi A."/>
            <person name="Getino M."/>
            <person name="Pursley I."/>
            <person name="Horton D.L."/>
            <person name="Alikhan N.F."/>
            <person name="Baker D."/>
            <person name="Gharbi K."/>
            <person name="Hall N."/>
            <person name="Watson M."/>
            <person name="Adriaenssens E.M."/>
            <person name="Foster-Nyarko E."/>
            <person name="Jarju S."/>
            <person name="Secka A."/>
            <person name="Antonio M."/>
            <person name="Oren A."/>
            <person name="Chaudhuri R.R."/>
            <person name="La Ragione R."/>
            <person name="Hildebrand F."/>
            <person name="Pallen M.J."/>
        </authorList>
    </citation>
    <scope>NUCLEOTIDE SEQUENCE</scope>
    <source>
        <strain evidence="8">ChiGjej1B1-1684</strain>
    </source>
</reference>
<dbReference type="FunFam" id="3.10.580.10:FF:000002">
    <property type="entry name" value="Magnesium/cobalt efflux protein CorC"/>
    <property type="match status" value="1"/>
</dbReference>
<gene>
    <name evidence="8" type="ORF">IAD22_05510</name>
</gene>